<protein>
    <submittedName>
        <fullName evidence="2">Uncharacterized protein</fullName>
    </submittedName>
</protein>
<feature type="non-terminal residue" evidence="2">
    <location>
        <position position="66"/>
    </location>
</feature>
<gene>
    <name evidence="2" type="ORF">OIDMADRAFT_19729</name>
</gene>
<evidence type="ECO:0000256" key="1">
    <source>
        <dbReference type="SAM" id="SignalP"/>
    </source>
</evidence>
<keyword evidence="3" id="KW-1185">Reference proteome</keyword>
<feature type="chain" id="PRO_5012859203" evidence="1">
    <location>
        <begin position="16"/>
        <end position="66"/>
    </location>
</feature>
<dbReference type="HOGENOM" id="CLU_2838186_0_0_1"/>
<reference evidence="3" key="2">
    <citation type="submission" date="2015-01" db="EMBL/GenBank/DDBJ databases">
        <title>Evolutionary Origins and Diversification of the Mycorrhizal Mutualists.</title>
        <authorList>
            <consortium name="DOE Joint Genome Institute"/>
            <consortium name="Mycorrhizal Genomics Consortium"/>
            <person name="Kohler A."/>
            <person name="Kuo A."/>
            <person name="Nagy L.G."/>
            <person name="Floudas D."/>
            <person name="Copeland A."/>
            <person name="Barry K.W."/>
            <person name="Cichocki N."/>
            <person name="Veneault-Fourrey C."/>
            <person name="LaButti K."/>
            <person name="Lindquist E.A."/>
            <person name="Lipzen A."/>
            <person name="Lundell T."/>
            <person name="Morin E."/>
            <person name="Murat C."/>
            <person name="Riley R."/>
            <person name="Ohm R."/>
            <person name="Sun H."/>
            <person name="Tunlid A."/>
            <person name="Henrissat B."/>
            <person name="Grigoriev I.V."/>
            <person name="Hibbett D.S."/>
            <person name="Martin F."/>
        </authorList>
    </citation>
    <scope>NUCLEOTIDE SEQUENCE [LARGE SCALE GENOMIC DNA]</scope>
    <source>
        <strain evidence="3">Zn</strain>
    </source>
</reference>
<accession>A0A0C3HBE9</accession>
<proteinExistence type="predicted"/>
<dbReference type="AlphaFoldDB" id="A0A0C3HBE9"/>
<organism evidence="2 3">
    <name type="scientific">Oidiodendron maius (strain Zn)</name>
    <dbReference type="NCBI Taxonomy" id="913774"/>
    <lineage>
        <taxon>Eukaryota</taxon>
        <taxon>Fungi</taxon>
        <taxon>Dikarya</taxon>
        <taxon>Ascomycota</taxon>
        <taxon>Pezizomycotina</taxon>
        <taxon>Leotiomycetes</taxon>
        <taxon>Leotiomycetes incertae sedis</taxon>
        <taxon>Myxotrichaceae</taxon>
        <taxon>Oidiodendron</taxon>
    </lineage>
</organism>
<evidence type="ECO:0000313" key="2">
    <source>
        <dbReference type="EMBL" id="KIM99641.1"/>
    </source>
</evidence>
<feature type="signal peptide" evidence="1">
    <location>
        <begin position="1"/>
        <end position="15"/>
    </location>
</feature>
<keyword evidence="1" id="KW-0732">Signal</keyword>
<name>A0A0C3HBE9_OIDMZ</name>
<dbReference type="Proteomes" id="UP000054321">
    <property type="component" value="Unassembled WGS sequence"/>
</dbReference>
<dbReference type="EMBL" id="KN832878">
    <property type="protein sequence ID" value="KIM99641.1"/>
    <property type="molecule type" value="Genomic_DNA"/>
</dbReference>
<dbReference type="InParanoid" id="A0A0C3HBE9"/>
<reference evidence="2 3" key="1">
    <citation type="submission" date="2014-04" db="EMBL/GenBank/DDBJ databases">
        <authorList>
            <consortium name="DOE Joint Genome Institute"/>
            <person name="Kuo A."/>
            <person name="Martino E."/>
            <person name="Perotto S."/>
            <person name="Kohler A."/>
            <person name="Nagy L.G."/>
            <person name="Floudas D."/>
            <person name="Copeland A."/>
            <person name="Barry K.W."/>
            <person name="Cichocki N."/>
            <person name="Veneault-Fourrey C."/>
            <person name="LaButti K."/>
            <person name="Lindquist E.A."/>
            <person name="Lipzen A."/>
            <person name="Lundell T."/>
            <person name="Morin E."/>
            <person name="Murat C."/>
            <person name="Sun H."/>
            <person name="Tunlid A."/>
            <person name="Henrissat B."/>
            <person name="Grigoriev I.V."/>
            <person name="Hibbett D.S."/>
            <person name="Martin F."/>
            <person name="Nordberg H.P."/>
            <person name="Cantor M.N."/>
            <person name="Hua S.X."/>
        </authorList>
    </citation>
    <scope>NUCLEOTIDE SEQUENCE [LARGE SCALE GENOMIC DNA]</scope>
    <source>
        <strain evidence="2 3">Zn</strain>
    </source>
</reference>
<evidence type="ECO:0000313" key="3">
    <source>
        <dbReference type="Proteomes" id="UP000054321"/>
    </source>
</evidence>
<sequence length="66" mass="7315">MRVIYLLMLVGLAAAVPVPGARVTVRDSSWAVEDAREAKRRVDGPRVTVRDSLLAVEDAREAKRRV</sequence>